<reference evidence="4" key="2">
    <citation type="submission" date="2010-04" db="EMBL/GenBank/DDBJ databases">
        <title>Genome sequence of Salinibacter ruber M8.</title>
        <authorList>
            <consortium name="Genoscope"/>
        </authorList>
    </citation>
    <scope>NUCLEOTIDE SEQUENCE [LARGE SCALE GENOMIC DNA]</scope>
    <source>
        <strain evidence="4">M8</strain>
    </source>
</reference>
<dbReference type="EMBL" id="FP565814">
    <property type="protein sequence ID" value="CBH24187.1"/>
    <property type="molecule type" value="Genomic_DNA"/>
</dbReference>
<evidence type="ECO:0000313" key="4">
    <source>
        <dbReference type="Proteomes" id="UP000000933"/>
    </source>
</evidence>
<dbReference type="KEGG" id="srm:SRM_01266"/>
<dbReference type="GO" id="GO:0035312">
    <property type="term" value="F:5'-3' DNA exonuclease activity"/>
    <property type="evidence" value="ECO:0007669"/>
    <property type="project" value="TreeGrafter"/>
</dbReference>
<dbReference type="InterPro" id="IPR016195">
    <property type="entry name" value="Pol/histidinol_Pase-like"/>
</dbReference>
<evidence type="ECO:0000313" key="3">
    <source>
        <dbReference type="EMBL" id="CBH24187.1"/>
    </source>
</evidence>
<feature type="domain" description="Polymerase/histidinol phosphatase N-terminal" evidence="2">
    <location>
        <begin position="262"/>
        <end position="327"/>
    </location>
</feature>
<dbReference type="InterPro" id="IPR004013">
    <property type="entry name" value="PHP_dom"/>
</dbReference>
<organism evidence="3 4">
    <name type="scientific">Salinibacter ruber (strain M8)</name>
    <dbReference type="NCBI Taxonomy" id="761659"/>
    <lineage>
        <taxon>Bacteria</taxon>
        <taxon>Pseudomonadati</taxon>
        <taxon>Rhodothermota</taxon>
        <taxon>Rhodothermia</taxon>
        <taxon>Rhodothermales</taxon>
        <taxon>Salinibacteraceae</taxon>
        <taxon>Salinibacter</taxon>
    </lineage>
</organism>
<dbReference type="HOGENOM" id="CLU_512753_0_0_10"/>
<reference evidence="3 4" key="1">
    <citation type="journal article" date="2010" name="ISME J.">
        <title>Fine-scale evolution: genomic, phenotypic and ecological differentiation in two coexisting Salinibacter ruber strains.</title>
        <authorList>
            <person name="Pena A."/>
            <person name="Teeling H."/>
            <person name="Huerta-Cepas J."/>
            <person name="Santos F."/>
            <person name="Yarza P."/>
            <person name="Brito-Echeverria J."/>
            <person name="Lucio M."/>
            <person name="Schmitt-Kopplin P."/>
            <person name="Meseguer I."/>
            <person name="Schenowitz C."/>
            <person name="Dossat C."/>
            <person name="Barbe V."/>
            <person name="Dopazo J."/>
            <person name="Rossello-Mora R."/>
            <person name="Schuler M."/>
            <person name="Glockner F.O."/>
            <person name="Amann R."/>
            <person name="Gabaldon T."/>
            <person name="Anton J."/>
        </authorList>
    </citation>
    <scope>NUCLEOTIDE SEQUENCE [LARGE SCALE GENOMIC DNA]</scope>
    <source>
        <strain evidence="3 4">M8</strain>
    </source>
</reference>
<protein>
    <recommendedName>
        <fullName evidence="2">Polymerase/histidinol phosphatase N-terminal domain-containing protein</fullName>
    </recommendedName>
</protein>
<evidence type="ECO:0000256" key="1">
    <source>
        <dbReference type="SAM" id="MobiDB-lite"/>
    </source>
</evidence>
<dbReference type="GO" id="GO:0004534">
    <property type="term" value="F:5'-3' RNA exonuclease activity"/>
    <property type="evidence" value="ECO:0007669"/>
    <property type="project" value="TreeGrafter"/>
</dbReference>
<dbReference type="Gene3D" id="1.10.150.650">
    <property type="match status" value="1"/>
</dbReference>
<dbReference type="Proteomes" id="UP000000933">
    <property type="component" value="Chromosome"/>
</dbReference>
<dbReference type="SUPFAM" id="SSF89550">
    <property type="entry name" value="PHP domain-like"/>
    <property type="match status" value="1"/>
</dbReference>
<sequence>MVRRSSIEAVLMEQGGETCGSLGGLLCGGLRRVAGVGGHGRAELAVGGLQVLGEHLRIRGRGHEVGVPVPAGHDVGVEMVRNAGPGRAAQVHPDVEAVGGDRLPEPPHAPVQGGHQGLLLGGVEGVVLRHLAVGENEEVAAVVGMPVHDDEHVLSPPEDEVFLVPLLPQKGRENRLVVGGLAVVGLRHVGRAPGAPHAIHQPQRVGEKQDEMPSVLRTRPDRFGSIGAEELSAFSGAAPPNGPFQRLQQPRPAPMPDAPVYADLHTHTQCSDGHLAPEALVARAAEQGLQAFAVTDHDTVAGLPAAREAAAAHGLRLVSGVELSTAVDGRGVHLLGYGFDPEHSALTDYLTAFTSRRRERLRQMVRRLADRGVDVSSNTVEQHVGTSAAPGRPHLARALAAEGHVENYREAFEQYLGTDRPAYVPAPTRPAGDAIDAVHAAGGVAVLAHPGQWTPSPVRRALREQGLDGIECHAASHPAYLVDYYRKICRAHDLLITGGSDYHGGPEAEGDAPGTVGLTRGQWERFRDAAL</sequence>
<feature type="region of interest" description="Disordered" evidence="1">
    <location>
        <begin position="194"/>
        <end position="213"/>
    </location>
</feature>
<dbReference type="InterPro" id="IPR003141">
    <property type="entry name" value="Pol/His_phosphatase_N"/>
</dbReference>
<dbReference type="PANTHER" id="PTHR42924:SF3">
    <property type="entry name" value="POLYMERASE_HISTIDINOL PHOSPHATASE N-TERMINAL DOMAIN-CONTAINING PROTEIN"/>
    <property type="match status" value="1"/>
</dbReference>
<feature type="region of interest" description="Disordered" evidence="1">
    <location>
        <begin position="234"/>
        <end position="253"/>
    </location>
</feature>
<dbReference type="PANTHER" id="PTHR42924">
    <property type="entry name" value="EXONUCLEASE"/>
    <property type="match status" value="1"/>
</dbReference>
<dbReference type="CDD" id="cd07438">
    <property type="entry name" value="PHP_HisPPase_AMP"/>
    <property type="match status" value="1"/>
</dbReference>
<gene>
    <name evidence="3" type="ordered locus">SRM_01266</name>
</gene>
<dbReference type="InterPro" id="IPR052018">
    <property type="entry name" value="PHP_domain"/>
</dbReference>
<dbReference type="AlphaFoldDB" id="D5H832"/>
<dbReference type="PATRIC" id="fig|761659.10.peg.1395"/>
<dbReference type="Pfam" id="PF02811">
    <property type="entry name" value="PHP"/>
    <property type="match status" value="1"/>
</dbReference>
<dbReference type="Gene3D" id="3.20.20.140">
    <property type="entry name" value="Metal-dependent hydrolases"/>
    <property type="match status" value="1"/>
</dbReference>
<dbReference type="SMART" id="SM00481">
    <property type="entry name" value="POLIIIAc"/>
    <property type="match status" value="1"/>
</dbReference>
<accession>D5H832</accession>
<proteinExistence type="predicted"/>
<name>D5H832_SALRM</name>
<evidence type="ECO:0000259" key="2">
    <source>
        <dbReference type="SMART" id="SM00481"/>
    </source>
</evidence>